<name>A0A1I7X1S8_HETBA</name>
<proteinExistence type="predicted"/>
<accession>A0A1I7X1S8</accession>
<sequence length="72" mass="8266">MSATDSSHWAKDSLEEDRVEALIRSSGCWDQHISVVDCMGSEKDWRLCQIQLSAFKECMSKCRAKVQKKTKE</sequence>
<dbReference type="AlphaFoldDB" id="A0A1I7X1S8"/>
<dbReference type="PANTHER" id="PTHR13639:SF2">
    <property type="entry name" value="CYTOCHROME C OXIDASE ASSEMBLY FACTOR 4 HOMOLOG, MITOCHONDRIAL"/>
    <property type="match status" value="1"/>
</dbReference>
<dbReference type="InterPro" id="IPR039870">
    <property type="entry name" value="Coa4-like"/>
</dbReference>
<evidence type="ECO:0000313" key="2">
    <source>
        <dbReference type="WBParaSite" id="Hba_11354"/>
    </source>
</evidence>
<keyword evidence="1" id="KW-1185">Reference proteome</keyword>
<reference evidence="2" key="1">
    <citation type="submission" date="2016-11" db="UniProtKB">
        <authorList>
            <consortium name="WormBaseParasite"/>
        </authorList>
    </citation>
    <scope>IDENTIFICATION</scope>
</reference>
<evidence type="ECO:0000313" key="1">
    <source>
        <dbReference type="Proteomes" id="UP000095283"/>
    </source>
</evidence>
<dbReference type="GO" id="GO:0005758">
    <property type="term" value="C:mitochondrial intermembrane space"/>
    <property type="evidence" value="ECO:0007669"/>
    <property type="project" value="InterPro"/>
</dbReference>
<dbReference type="WBParaSite" id="Hba_11354">
    <property type="protein sequence ID" value="Hba_11354"/>
    <property type="gene ID" value="Hba_11354"/>
</dbReference>
<dbReference type="PANTHER" id="PTHR13639">
    <property type="entry name" value="CYTOCHROME C OXIDASE ASSEMBLY FACTOR 4 HOMOLOG, MITOCHONDRIAL"/>
    <property type="match status" value="1"/>
</dbReference>
<protein>
    <submittedName>
        <fullName evidence="2">Cytochrome c oxidase assembly factor 4 homolog, mitochondrial</fullName>
    </submittedName>
</protein>
<organism evidence="1 2">
    <name type="scientific">Heterorhabditis bacteriophora</name>
    <name type="common">Entomopathogenic nematode worm</name>
    <dbReference type="NCBI Taxonomy" id="37862"/>
    <lineage>
        <taxon>Eukaryota</taxon>
        <taxon>Metazoa</taxon>
        <taxon>Ecdysozoa</taxon>
        <taxon>Nematoda</taxon>
        <taxon>Chromadorea</taxon>
        <taxon>Rhabditida</taxon>
        <taxon>Rhabditina</taxon>
        <taxon>Rhabditomorpha</taxon>
        <taxon>Strongyloidea</taxon>
        <taxon>Heterorhabditidae</taxon>
        <taxon>Heterorhabditis</taxon>
    </lineage>
</organism>
<dbReference type="Proteomes" id="UP000095283">
    <property type="component" value="Unplaced"/>
</dbReference>
<dbReference type="GO" id="GO:0033617">
    <property type="term" value="P:mitochondrial respiratory chain complex IV assembly"/>
    <property type="evidence" value="ECO:0007669"/>
    <property type="project" value="InterPro"/>
</dbReference>